<organism evidence="5 6">
    <name type="scientific">Shewanella piezotolerans (strain WP3 / JCM 13877)</name>
    <dbReference type="NCBI Taxonomy" id="225849"/>
    <lineage>
        <taxon>Bacteria</taxon>
        <taxon>Pseudomonadati</taxon>
        <taxon>Pseudomonadota</taxon>
        <taxon>Gammaproteobacteria</taxon>
        <taxon>Alteromonadales</taxon>
        <taxon>Shewanellaceae</taxon>
        <taxon>Shewanella</taxon>
    </lineage>
</organism>
<keyword evidence="1" id="KW-0813">Transport</keyword>
<sequence length="330" mass="36535">MNTNLNSLSGKPVVRLEHVGLRFGDFEALQDINIEIFQGQTLALLGHNGAGKSSLIKLILGLLKPTTGKLVVNNKPNQSSVNLGYLPEDVSFYDKLTGLEVLRYFAALKGINSTRVKLLIEEFELGYAQHKPLKTYSKGMKQRLGVAQAILSQPDILLLDEPTVGLDPQASQFLYQKIDSLKQQGCAVIVCTHELSMVEKHLDSALLLAQGRRVGSGTLDELRQVSGLKSQIKLADFTSIVQRDSFLASFSQGQKLLVDSDERSAVVEYLVQQKQCSDFSVIEPSLESIYHHCMLQQPDRTESNAVATTQKSWRQSLQQLLRPTVSQSPL</sequence>
<evidence type="ECO:0000256" key="3">
    <source>
        <dbReference type="ARBA" id="ARBA00022840"/>
    </source>
</evidence>
<evidence type="ECO:0000256" key="1">
    <source>
        <dbReference type="ARBA" id="ARBA00022448"/>
    </source>
</evidence>
<feature type="domain" description="ABC transporter" evidence="4">
    <location>
        <begin position="14"/>
        <end position="235"/>
    </location>
</feature>
<dbReference type="GO" id="GO:0016887">
    <property type="term" value="F:ATP hydrolysis activity"/>
    <property type="evidence" value="ECO:0007669"/>
    <property type="project" value="InterPro"/>
</dbReference>
<dbReference type="SUPFAM" id="SSF52540">
    <property type="entry name" value="P-loop containing nucleoside triphosphate hydrolases"/>
    <property type="match status" value="1"/>
</dbReference>
<dbReference type="InterPro" id="IPR017871">
    <property type="entry name" value="ABC_transporter-like_CS"/>
</dbReference>
<dbReference type="KEGG" id="swp:swp_4648"/>
<dbReference type="InterPro" id="IPR003439">
    <property type="entry name" value="ABC_transporter-like_ATP-bd"/>
</dbReference>
<dbReference type="EMBL" id="CP000472">
    <property type="protein sequence ID" value="ACJ31285.1"/>
    <property type="molecule type" value="Genomic_DNA"/>
</dbReference>
<dbReference type="PROSITE" id="PS50893">
    <property type="entry name" value="ABC_TRANSPORTER_2"/>
    <property type="match status" value="1"/>
</dbReference>
<protein>
    <submittedName>
        <fullName evidence="5">Copper ABC transporter, ATP-binding protein</fullName>
    </submittedName>
</protein>
<evidence type="ECO:0000313" key="5">
    <source>
        <dbReference type="EMBL" id="ACJ31285.1"/>
    </source>
</evidence>
<keyword evidence="2" id="KW-0547">Nucleotide-binding</keyword>
<gene>
    <name evidence="5" type="ordered locus">swp_4648</name>
</gene>
<dbReference type="SMART" id="SM00382">
    <property type="entry name" value="AAA"/>
    <property type="match status" value="1"/>
</dbReference>
<dbReference type="STRING" id="225849.swp_4648"/>
<dbReference type="CDD" id="cd03230">
    <property type="entry name" value="ABC_DR_subfamily_A"/>
    <property type="match status" value="1"/>
</dbReference>
<name>B8CTP1_SHEPW</name>
<dbReference type="Pfam" id="PF00005">
    <property type="entry name" value="ABC_tran"/>
    <property type="match status" value="1"/>
</dbReference>
<evidence type="ECO:0000313" key="6">
    <source>
        <dbReference type="Proteomes" id="UP000000753"/>
    </source>
</evidence>
<dbReference type="InterPro" id="IPR003593">
    <property type="entry name" value="AAA+_ATPase"/>
</dbReference>
<reference evidence="5 6" key="1">
    <citation type="journal article" date="2008" name="PLoS ONE">
        <title>Environmental adaptation: genomic analysis of the piezotolerant and psychrotolerant deep-sea iron reducing bacterium Shewanella piezotolerans WP3.</title>
        <authorList>
            <person name="Wang F."/>
            <person name="Wang J."/>
            <person name="Jian H."/>
            <person name="Zhang B."/>
            <person name="Li S."/>
            <person name="Wang F."/>
            <person name="Zeng X."/>
            <person name="Gao L."/>
            <person name="Bartlett D.H."/>
            <person name="Yu J."/>
            <person name="Hu S."/>
            <person name="Xiao X."/>
        </authorList>
    </citation>
    <scope>NUCLEOTIDE SEQUENCE [LARGE SCALE GENOMIC DNA]</scope>
    <source>
        <strain evidence="6">WP3 / JCM 13877</strain>
    </source>
</reference>
<dbReference type="AlphaFoldDB" id="B8CTP1"/>
<dbReference type="GO" id="GO:0005524">
    <property type="term" value="F:ATP binding"/>
    <property type="evidence" value="ECO:0007669"/>
    <property type="project" value="UniProtKB-KW"/>
</dbReference>
<dbReference type="HOGENOM" id="CLU_000604_1_2_6"/>
<keyword evidence="3 5" id="KW-0067">ATP-binding</keyword>
<dbReference type="PANTHER" id="PTHR42939">
    <property type="entry name" value="ABC TRANSPORTER ATP-BINDING PROTEIN ALBC-RELATED"/>
    <property type="match status" value="1"/>
</dbReference>
<accession>B8CTP1</accession>
<dbReference type="PANTHER" id="PTHR42939:SF1">
    <property type="entry name" value="ABC TRANSPORTER ATP-BINDING PROTEIN ALBC-RELATED"/>
    <property type="match status" value="1"/>
</dbReference>
<keyword evidence="6" id="KW-1185">Reference proteome</keyword>
<evidence type="ECO:0000259" key="4">
    <source>
        <dbReference type="PROSITE" id="PS50893"/>
    </source>
</evidence>
<dbReference type="InterPro" id="IPR051782">
    <property type="entry name" value="ABC_Transporter_VariousFunc"/>
</dbReference>
<dbReference type="InterPro" id="IPR027417">
    <property type="entry name" value="P-loop_NTPase"/>
</dbReference>
<proteinExistence type="predicted"/>
<dbReference type="Proteomes" id="UP000000753">
    <property type="component" value="Chromosome"/>
</dbReference>
<dbReference type="PROSITE" id="PS00211">
    <property type="entry name" value="ABC_TRANSPORTER_1"/>
    <property type="match status" value="1"/>
</dbReference>
<dbReference type="OrthoDB" id="9804819at2"/>
<dbReference type="RefSeq" id="WP_020914615.1">
    <property type="nucleotide sequence ID" value="NC_011566.1"/>
</dbReference>
<dbReference type="Gene3D" id="3.40.50.300">
    <property type="entry name" value="P-loop containing nucleotide triphosphate hydrolases"/>
    <property type="match status" value="1"/>
</dbReference>
<evidence type="ECO:0000256" key="2">
    <source>
        <dbReference type="ARBA" id="ARBA00022741"/>
    </source>
</evidence>
<dbReference type="eggNOG" id="COG1131">
    <property type="taxonomic scope" value="Bacteria"/>
</dbReference>